<evidence type="ECO:0000313" key="5">
    <source>
        <dbReference type="EMBL" id="CUV60232.1"/>
    </source>
</evidence>
<dbReference type="EMBL" id="LN899825">
    <property type="protein sequence ID" value="CUV33157.1"/>
    <property type="molecule type" value="Genomic_DNA"/>
</dbReference>
<feature type="transmembrane region" description="Helical" evidence="1">
    <location>
        <begin position="154"/>
        <end position="173"/>
    </location>
</feature>
<keyword evidence="1" id="KW-0472">Membrane</keyword>
<evidence type="ECO:0000313" key="3">
    <source>
        <dbReference type="EMBL" id="CUV33157.1"/>
    </source>
</evidence>
<accession>A0A0S4W393</accession>
<dbReference type="Gene3D" id="3.30.1330.60">
    <property type="entry name" value="OmpA-like domain"/>
    <property type="match status" value="1"/>
</dbReference>
<protein>
    <submittedName>
        <fullName evidence="4">Putative lipoprotein transmembrane</fullName>
    </submittedName>
</protein>
<dbReference type="SUPFAM" id="SSF103088">
    <property type="entry name" value="OmpA-like"/>
    <property type="match status" value="1"/>
</dbReference>
<proteinExistence type="predicted"/>
<reference evidence="4" key="1">
    <citation type="submission" date="2015-10" db="EMBL/GenBank/DDBJ databases">
        <authorList>
            <person name="Gilbert D.G."/>
        </authorList>
    </citation>
    <scope>NUCLEOTIDE SEQUENCE</scope>
    <source>
        <strain evidence="4">Phyl III-seqv23</strain>
    </source>
</reference>
<dbReference type="AlphaFoldDB" id="A0A0S4W393"/>
<dbReference type="EMBL" id="LN899822">
    <property type="protein sequence ID" value="CUV60232.1"/>
    <property type="molecule type" value="Genomic_DNA"/>
</dbReference>
<name>A0A0S4W393_RALSL</name>
<evidence type="ECO:0000313" key="4">
    <source>
        <dbReference type="EMBL" id="CUV41268.1"/>
    </source>
</evidence>
<feature type="transmembrane region" description="Helical" evidence="1">
    <location>
        <begin position="128"/>
        <end position="148"/>
    </location>
</feature>
<keyword evidence="4" id="KW-0449">Lipoprotein</keyword>
<sequence>MNIGQLVAVLATGVGLVACVHAFWTLHHQAKPPSQDAPPDSLSARIAQRVQAQAQAQDARRMAVIGLTLACLGLALQWSGPTRPVSIRPDGISQTPPSCVPASLGTAACGGESAEPVREAPNPPLTMALALLGGAGIAIVAGALLIGWGRGWPAKWAGVALVASGFTANGIVFKDAKFGDLFRFDTRIDKVALELEIDRKLKALSEFGPEQLGVVDDFESGRADVRPRMGETIRAVCDKWRAHGDRGQHGLLLVIGSTDRVRLSSTSATQYESNVGLARARAEQVKARLLDCSIPTGQMVTMVSGPRYTPASGEVVPSDAAKDRSVVVWALWSVPQR</sequence>
<evidence type="ECO:0000256" key="1">
    <source>
        <dbReference type="SAM" id="Phobius"/>
    </source>
</evidence>
<organism evidence="4">
    <name type="scientific">Ralstonia solanacearum</name>
    <name type="common">Pseudomonas solanacearum</name>
    <dbReference type="NCBI Taxonomy" id="305"/>
    <lineage>
        <taxon>Bacteria</taxon>
        <taxon>Pseudomonadati</taxon>
        <taxon>Pseudomonadota</taxon>
        <taxon>Betaproteobacteria</taxon>
        <taxon>Burkholderiales</taxon>
        <taxon>Burkholderiaceae</taxon>
        <taxon>Ralstonia</taxon>
        <taxon>Ralstonia solanacearum species complex</taxon>
    </lineage>
</organism>
<dbReference type="EMBL" id="LN899826">
    <property type="protein sequence ID" value="CUV41268.1"/>
    <property type="molecule type" value="Genomic_DNA"/>
</dbReference>
<keyword evidence="1" id="KW-1133">Transmembrane helix</keyword>
<evidence type="ECO:0000313" key="2">
    <source>
        <dbReference type="EMBL" id="CUV22643.1"/>
    </source>
</evidence>
<dbReference type="InterPro" id="IPR036737">
    <property type="entry name" value="OmpA-like_sf"/>
</dbReference>
<gene>
    <name evidence="5" type="ORF">RD1301_v1_810005</name>
    <name evidence="2" type="ORF">RUN1744_v1_230014</name>
    <name evidence="3" type="ORF">TD1301_v1_300019</name>
    <name evidence="4" type="ORF">TF3108_v1_750015</name>
</gene>
<keyword evidence="1 4" id="KW-0812">Transmembrane</keyword>
<dbReference type="EMBL" id="LN899823">
    <property type="protein sequence ID" value="CUV22643.1"/>
    <property type="molecule type" value="Genomic_DNA"/>
</dbReference>